<keyword evidence="1" id="KW-0472">Membrane</keyword>
<dbReference type="EMBL" id="JNVM01000002">
    <property type="protein sequence ID" value="KEQ27664.1"/>
    <property type="molecule type" value="Genomic_DNA"/>
</dbReference>
<dbReference type="Proteomes" id="UP000028123">
    <property type="component" value="Unassembled WGS sequence"/>
</dbReference>
<accession>A0A081PAE1</accession>
<reference evidence="2 3" key="1">
    <citation type="submission" date="2014-06" db="EMBL/GenBank/DDBJ databases">
        <title>Draft genome sequence of Paenibacillus sp. MSt1.</title>
        <authorList>
            <person name="Aw Y.K."/>
            <person name="Ong K.S."/>
            <person name="Gan H.M."/>
            <person name="Lee S.M."/>
        </authorList>
    </citation>
    <scope>NUCLEOTIDE SEQUENCE [LARGE SCALE GENOMIC DNA]</scope>
    <source>
        <strain evidence="2 3">MSt1</strain>
    </source>
</reference>
<protein>
    <submittedName>
        <fullName evidence="2">Uncharacterized protein</fullName>
    </submittedName>
</protein>
<proteinExistence type="predicted"/>
<feature type="transmembrane region" description="Helical" evidence="1">
    <location>
        <begin position="98"/>
        <end position="122"/>
    </location>
</feature>
<organism evidence="2 3">
    <name type="scientific">Paenibacillus tyrfis</name>
    <dbReference type="NCBI Taxonomy" id="1501230"/>
    <lineage>
        <taxon>Bacteria</taxon>
        <taxon>Bacillati</taxon>
        <taxon>Bacillota</taxon>
        <taxon>Bacilli</taxon>
        <taxon>Bacillales</taxon>
        <taxon>Paenibacillaceae</taxon>
        <taxon>Paenibacillus</taxon>
    </lineage>
</organism>
<dbReference type="eggNOG" id="COG0697">
    <property type="taxonomic scope" value="Bacteria"/>
</dbReference>
<sequence>MAGRFDPILNPTGMIDRRTSEDAASIDRVQAMIDSGEIVPYWANQLFFSGSLPATRLAVMDFDPLFLTVCRAAIAGVLAGGLLFIFRQQRSVRNEILPLFLAALCVVVGFPLIGDVLCVTFAKRFASK</sequence>
<keyword evidence="3" id="KW-1185">Reference proteome</keyword>
<feature type="transmembrane region" description="Helical" evidence="1">
    <location>
        <begin position="65"/>
        <end position="86"/>
    </location>
</feature>
<dbReference type="AlphaFoldDB" id="A0A081PAE1"/>
<keyword evidence="1" id="KW-0812">Transmembrane</keyword>
<evidence type="ECO:0000256" key="1">
    <source>
        <dbReference type="SAM" id="Phobius"/>
    </source>
</evidence>
<name>A0A081PAE1_9BACL</name>
<evidence type="ECO:0000313" key="3">
    <source>
        <dbReference type="Proteomes" id="UP000028123"/>
    </source>
</evidence>
<gene>
    <name evidence="2" type="ORF">ET33_13320</name>
</gene>
<evidence type="ECO:0000313" key="2">
    <source>
        <dbReference type="EMBL" id="KEQ27664.1"/>
    </source>
</evidence>
<comment type="caution">
    <text evidence="2">The sequence shown here is derived from an EMBL/GenBank/DDBJ whole genome shotgun (WGS) entry which is preliminary data.</text>
</comment>
<keyword evidence="1" id="KW-1133">Transmembrane helix</keyword>